<organism evidence="1 2">
    <name type="scientific">Vibrio sinensis</name>
    <dbReference type="NCBI Taxonomy" id="2302434"/>
    <lineage>
        <taxon>Bacteria</taxon>
        <taxon>Pseudomonadati</taxon>
        <taxon>Pseudomonadota</taxon>
        <taxon>Gammaproteobacteria</taxon>
        <taxon>Vibrionales</taxon>
        <taxon>Vibrionaceae</taxon>
        <taxon>Vibrio</taxon>
    </lineage>
</organism>
<protein>
    <submittedName>
        <fullName evidence="1">Uncharacterized protein</fullName>
    </submittedName>
</protein>
<dbReference type="Proteomes" id="UP000273252">
    <property type="component" value="Unassembled WGS sequence"/>
</dbReference>
<dbReference type="EMBL" id="QVMU01000026">
    <property type="protein sequence ID" value="RJX66658.1"/>
    <property type="molecule type" value="Genomic_DNA"/>
</dbReference>
<comment type="caution">
    <text evidence="1">The sequence shown here is derived from an EMBL/GenBank/DDBJ whole genome shotgun (WGS) entry which is preliminary data.</text>
</comment>
<accession>A0A3A6Q7A4</accession>
<proteinExistence type="predicted"/>
<evidence type="ECO:0000313" key="1">
    <source>
        <dbReference type="EMBL" id="RJX66658.1"/>
    </source>
</evidence>
<name>A0A3A6Q7A4_9VIBR</name>
<evidence type="ECO:0000313" key="2">
    <source>
        <dbReference type="Proteomes" id="UP000273252"/>
    </source>
</evidence>
<dbReference type="AlphaFoldDB" id="A0A3A6Q7A4"/>
<reference evidence="1 2" key="1">
    <citation type="submission" date="2018-08" db="EMBL/GenBank/DDBJ databases">
        <title>Vibrio isolated from the Eastern China Marginal Seas.</title>
        <authorList>
            <person name="Li Y."/>
        </authorList>
    </citation>
    <scope>NUCLEOTIDE SEQUENCE [LARGE SCALE GENOMIC DNA]</scope>
    <source>
        <strain evidence="1 2">BEI233</strain>
    </source>
</reference>
<sequence>MVVSLLLELGVDDTSEEKIFNNHLANETNCFNLINKLVTNGLCDSILSDLKGLTICSNSV</sequence>
<gene>
    <name evidence="1" type="ORF">DZ860_19615</name>
</gene>
<keyword evidence="2" id="KW-1185">Reference proteome</keyword>